<dbReference type="RefSeq" id="XP_007417895.1">
    <property type="nucleotide sequence ID" value="XM_007417833.1"/>
</dbReference>
<dbReference type="AlphaFoldDB" id="F4S922"/>
<dbReference type="VEuPathDB" id="FungiDB:MELLADRAFT_113188"/>
<keyword evidence="2" id="KW-1185">Reference proteome</keyword>
<dbReference type="GeneID" id="18924909"/>
<reference evidence="2" key="1">
    <citation type="journal article" date="2011" name="Proc. Natl. Acad. Sci. U.S.A.">
        <title>Obligate biotrophy features unraveled by the genomic analysis of rust fungi.</title>
        <authorList>
            <person name="Duplessis S."/>
            <person name="Cuomo C.A."/>
            <person name="Lin Y.-C."/>
            <person name="Aerts A."/>
            <person name="Tisserant E."/>
            <person name="Veneault-Fourrey C."/>
            <person name="Joly D.L."/>
            <person name="Hacquard S."/>
            <person name="Amselem J."/>
            <person name="Cantarel B.L."/>
            <person name="Chiu R."/>
            <person name="Coutinho P.M."/>
            <person name="Feau N."/>
            <person name="Field M."/>
            <person name="Frey P."/>
            <person name="Gelhaye E."/>
            <person name="Goldberg J."/>
            <person name="Grabherr M.G."/>
            <person name="Kodira C.D."/>
            <person name="Kohler A."/>
            <person name="Kuees U."/>
            <person name="Lindquist E.A."/>
            <person name="Lucas S.M."/>
            <person name="Mago R."/>
            <person name="Mauceli E."/>
            <person name="Morin E."/>
            <person name="Murat C."/>
            <person name="Pangilinan J.L."/>
            <person name="Park R."/>
            <person name="Pearson M."/>
            <person name="Quesneville H."/>
            <person name="Rouhier N."/>
            <person name="Sakthikumar S."/>
            <person name="Salamov A.A."/>
            <person name="Schmutz J."/>
            <person name="Selles B."/>
            <person name="Shapiro H."/>
            <person name="Tanguay P."/>
            <person name="Tuskan G.A."/>
            <person name="Henrissat B."/>
            <person name="Van de Peer Y."/>
            <person name="Rouze P."/>
            <person name="Ellis J.G."/>
            <person name="Dodds P.N."/>
            <person name="Schein J.E."/>
            <person name="Zhong S."/>
            <person name="Hamelin R.C."/>
            <person name="Grigoriev I.V."/>
            <person name="Szabo L.J."/>
            <person name="Martin F."/>
        </authorList>
    </citation>
    <scope>NUCLEOTIDE SEQUENCE [LARGE SCALE GENOMIC DNA]</scope>
    <source>
        <strain evidence="2">98AG31 / pathotype 3-4-7</strain>
    </source>
</reference>
<proteinExistence type="predicted"/>
<dbReference type="Proteomes" id="UP000001072">
    <property type="component" value="Unassembled WGS sequence"/>
</dbReference>
<sequence>MEPAYLPMGFQSGLFIEDAESGLNRSTHEIRRYNSHVVTAGIVQQWIPATVIEPNAGVLQSNTAYFACGRLISTEVNGGTILYPESVCMAALQCERSRQRMAAAGTLVTSIGRILSCDFSHVDNCWVVVALHRDWDPEARWKLIAPAQIFAGRAATTALIMTWSGIVRIRDEHYVSDGRGHRHRCLDVVPDNISARRIACPFTLNIDDFQALDNGTTVHVSGEVIAPNNGIKAMMFMYGDVEQAAVAANSPTGEALNMVEVNSRGRVLQYIQKEDNWDCMLVRHKVWVDISGVWEEFVAMYVDIGDEVLRRSPTVQPGAVVELKGSVLEFCKEGNMWAIHVIETKTYYISMRLKSWCQFRMEEGHAGGDCDGRQWLGKRFEKSLTPVGKFTVMGDADRMALVSGFFIELKKRNVVLMRADNMESWCRVE</sequence>
<gene>
    <name evidence="1" type="ORF">MELLADRAFT_113188</name>
</gene>
<name>F4S922_MELLP</name>
<dbReference type="KEGG" id="mlr:MELLADRAFT_113188"/>
<accession>F4S922</accession>
<organism evidence="2">
    <name type="scientific">Melampsora larici-populina (strain 98AG31 / pathotype 3-4-7)</name>
    <name type="common">Poplar leaf rust fungus</name>
    <dbReference type="NCBI Taxonomy" id="747676"/>
    <lineage>
        <taxon>Eukaryota</taxon>
        <taxon>Fungi</taxon>
        <taxon>Dikarya</taxon>
        <taxon>Basidiomycota</taxon>
        <taxon>Pucciniomycotina</taxon>
        <taxon>Pucciniomycetes</taxon>
        <taxon>Pucciniales</taxon>
        <taxon>Melampsoraceae</taxon>
        <taxon>Melampsora</taxon>
    </lineage>
</organism>
<dbReference type="HOGENOM" id="CLU_639478_0_0_1"/>
<evidence type="ECO:0000313" key="2">
    <source>
        <dbReference type="Proteomes" id="UP000001072"/>
    </source>
</evidence>
<dbReference type="InParanoid" id="F4S922"/>
<evidence type="ECO:0000313" key="1">
    <source>
        <dbReference type="EMBL" id="EGF98862.1"/>
    </source>
</evidence>
<dbReference type="EMBL" id="GL883168">
    <property type="protein sequence ID" value="EGF98862.1"/>
    <property type="molecule type" value="Genomic_DNA"/>
</dbReference>
<protein>
    <submittedName>
        <fullName evidence="1">Uncharacterized protein</fullName>
    </submittedName>
</protein>